<protein>
    <submittedName>
        <fullName evidence="1">Uncharacterized protein</fullName>
    </submittedName>
</protein>
<dbReference type="OrthoDB" id="1219284at2759"/>
<evidence type="ECO:0000313" key="1">
    <source>
        <dbReference type="EMBL" id="KAG5577827.1"/>
    </source>
</evidence>
<accession>A0A9J5WPC6</accession>
<keyword evidence="2" id="KW-1185">Reference proteome</keyword>
<dbReference type="InterPro" id="IPR011006">
    <property type="entry name" value="CheY-like_superfamily"/>
</dbReference>
<organism evidence="1 2">
    <name type="scientific">Solanum commersonii</name>
    <name type="common">Commerson's wild potato</name>
    <name type="synonym">Commerson's nightshade</name>
    <dbReference type="NCBI Taxonomy" id="4109"/>
    <lineage>
        <taxon>Eukaryota</taxon>
        <taxon>Viridiplantae</taxon>
        <taxon>Streptophyta</taxon>
        <taxon>Embryophyta</taxon>
        <taxon>Tracheophyta</taxon>
        <taxon>Spermatophyta</taxon>
        <taxon>Magnoliopsida</taxon>
        <taxon>eudicotyledons</taxon>
        <taxon>Gunneridae</taxon>
        <taxon>Pentapetalae</taxon>
        <taxon>asterids</taxon>
        <taxon>lamiids</taxon>
        <taxon>Solanales</taxon>
        <taxon>Solanaceae</taxon>
        <taxon>Solanoideae</taxon>
        <taxon>Solaneae</taxon>
        <taxon>Solanum</taxon>
    </lineage>
</organism>
<dbReference type="SUPFAM" id="SSF52172">
    <property type="entry name" value="CheY-like"/>
    <property type="match status" value="1"/>
</dbReference>
<evidence type="ECO:0000313" key="2">
    <source>
        <dbReference type="Proteomes" id="UP000824120"/>
    </source>
</evidence>
<comment type="caution">
    <text evidence="1">The sequence shown here is derived from an EMBL/GenBank/DDBJ whole genome shotgun (WGS) entry which is preliminary data.</text>
</comment>
<proteinExistence type="predicted"/>
<gene>
    <name evidence="1" type="ORF">H5410_057961</name>
</gene>
<dbReference type="EMBL" id="JACXVP010000011">
    <property type="protein sequence ID" value="KAG5577827.1"/>
    <property type="molecule type" value="Genomic_DNA"/>
</dbReference>
<reference evidence="1 2" key="1">
    <citation type="submission" date="2020-09" db="EMBL/GenBank/DDBJ databases">
        <title>De no assembly of potato wild relative species, Solanum commersonii.</title>
        <authorList>
            <person name="Cho K."/>
        </authorList>
    </citation>
    <scope>NUCLEOTIDE SEQUENCE [LARGE SCALE GENOMIC DNA]</scope>
    <source>
        <strain evidence="1">LZ3.2</strain>
        <tissue evidence="1">Leaf</tissue>
    </source>
</reference>
<dbReference type="AlphaFoldDB" id="A0A9J5WPC6"/>
<name>A0A9J5WPC6_SOLCO</name>
<dbReference type="Proteomes" id="UP000824120">
    <property type="component" value="Chromosome 11"/>
</dbReference>
<sequence>MSYGNAYETVVVDQNSSSDSYYLYLCINIKEREVTSIEQATIALSILREHIDQFDLVMVDANMLETDYLEFIKSTQLIKDKPIICKTISSKS</sequence>